<dbReference type="EMBL" id="JAHLKM010000057">
    <property type="protein sequence ID" value="MCQ4335018.1"/>
    <property type="molecule type" value="Genomic_DNA"/>
</dbReference>
<dbReference type="RefSeq" id="WP_256031430.1">
    <property type="nucleotide sequence ID" value="NZ_JAHLKM010000057.1"/>
</dbReference>
<protein>
    <submittedName>
        <fullName evidence="1">Uncharacterized protein</fullName>
    </submittedName>
</protein>
<comment type="caution">
    <text evidence="1">The sequence shown here is derived from an EMBL/GenBank/DDBJ whole genome shotgun (WGS) entry which is preliminary data.</text>
</comment>
<sequence length="222" mass="23595">MDETAHARAAFRDGIGDITPEALRVRLGGILETASMTPGALTVLTATSLEGSMEGESAARRGAGVQMSYEGLRLSRDLIRTDPWTGGDHSEGDLNAIAAEVLVARGFEYLAHTAVAGDVVAAVRRFGRDQTRREEPSADRAELDRGLETDFVRIAVEAGADLALRSVPEEIESLAEELAVELGTEPLPDAEVALAGLDDRIATTVVSHETAPQRDYSRSPGT</sequence>
<keyword evidence="2" id="KW-1185">Reference proteome</keyword>
<dbReference type="InterPro" id="IPR055538">
    <property type="entry name" value="DUF7114"/>
</dbReference>
<evidence type="ECO:0000313" key="1">
    <source>
        <dbReference type="EMBL" id="MCQ4335018.1"/>
    </source>
</evidence>
<gene>
    <name evidence="1" type="ORF">KM295_16330</name>
</gene>
<dbReference type="AlphaFoldDB" id="A0A9R1CTF6"/>
<evidence type="ECO:0000313" key="2">
    <source>
        <dbReference type="Proteomes" id="UP001139494"/>
    </source>
</evidence>
<accession>A0A9R1CTF6</accession>
<name>A0A9R1CTF6_9EURY</name>
<dbReference type="Pfam" id="PF23426">
    <property type="entry name" value="DUF7114"/>
    <property type="match status" value="1"/>
</dbReference>
<dbReference type="Proteomes" id="UP001139494">
    <property type="component" value="Unassembled WGS sequence"/>
</dbReference>
<organism evidence="1 2">
    <name type="scientific">Natronomonas aquatica</name>
    <dbReference type="NCBI Taxonomy" id="2841590"/>
    <lineage>
        <taxon>Archaea</taxon>
        <taxon>Methanobacteriati</taxon>
        <taxon>Methanobacteriota</taxon>
        <taxon>Stenosarchaea group</taxon>
        <taxon>Halobacteria</taxon>
        <taxon>Halobacteriales</taxon>
        <taxon>Natronomonadaceae</taxon>
        <taxon>Natronomonas</taxon>
    </lineage>
</organism>
<reference evidence="1" key="1">
    <citation type="journal article" date="2023" name="Front. Microbiol.">
        <title>Genomic-based phylogenetic and metabolic analyses of the genus Natronomonas, and description of Natronomonas aquatica sp. nov.</title>
        <authorList>
            <person name="Garcia-Roldan A."/>
            <person name="Duran-Viseras A."/>
            <person name="de la Haba R.R."/>
            <person name="Corral P."/>
            <person name="Sanchez-Porro C."/>
            <person name="Ventosa A."/>
        </authorList>
    </citation>
    <scope>NUCLEOTIDE SEQUENCE</scope>
    <source>
        <strain evidence="1">F2-12</strain>
    </source>
</reference>
<proteinExistence type="predicted"/>